<evidence type="ECO:0000259" key="7">
    <source>
        <dbReference type="Pfam" id="PF07773"/>
    </source>
</evidence>
<comment type="caution">
    <text evidence="9">The sequence shown here is derived from an EMBL/GenBank/DDBJ whole genome shotgun (WGS) entry which is preliminary data.</text>
</comment>
<dbReference type="Pfam" id="PF07773">
    <property type="entry name" value="TCTN_DUF1619"/>
    <property type="match status" value="2"/>
</dbReference>
<sequence length="463" mass="50656">MHRRSRNQCDHRGVTSIPTENDTSLPTPATTVLSKVTDGPTVLPLDAQGCLCDLTPDFCDIGCCCDTLDCDVANLSTVFTACPQKAIPGICIEKWLMFHANVDSSLVTITDSLFCVQTAEKLVSTIEDSPNYPALGHSYHFAPPKQITTTFTRDFYRVDDLILTYFPKTSARGILRQPSPGVASALCTNRNPAKFMRSSAFSCSREVTLESCTTDPTLNAQFYISDLNLIKHPILETDPVTDLLIPVITLSNWTVPTIQNNSCVDVVQGVEFIIGYSEKGELLSAKVYILIRQISTASSEQAPAVGLKPGSPVIGRYYDDVKALTVIGPSQNGACSDPNTRKPVRFGHNSISGCTFTSIVKNCSDLRTKIYDIHRRVTIPELVAMNSGTEPDWTRVIIEECSLSSQESCDTGCLLPHTLFIRVLWAQQGLLELPQKYILGVNTHSDVVSLSVLSLPPSLCPMK</sequence>
<dbReference type="Proteomes" id="UP001460270">
    <property type="component" value="Unassembled WGS sequence"/>
</dbReference>
<dbReference type="PANTHER" id="PTHR14611:SF4">
    <property type="entry name" value="TECTONIC-3"/>
    <property type="match status" value="1"/>
</dbReference>
<dbReference type="EMBL" id="JBBPFD010000007">
    <property type="protein sequence ID" value="KAK7919639.1"/>
    <property type="molecule type" value="Genomic_DNA"/>
</dbReference>
<dbReference type="InterPro" id="IPR011677">
    <property type="entry name" value="TCTN1-3_dom"/>
</dbReference>
<feature type="domain" description="Tectonic-1-3" evidence="7">
    <location>
        <begin position="155"/>
        <end position="287"/>
    </location>
</feature>
<evidence type="ECO:0000256" key="1">
    <source>
        <dbReference type="ARBA" id="ARBA00007633"/>
    </source>
</evidence>
<comment type="similarity">
    <text evidence="1">Belongs to the tectonic family.</text>
</comment>
<evidence type="ECO:0000259" key="8">
    <source>
        <dbReference type="Pfam" id="PF25752"/>
    </source>
</evidence>
<reference evidence="10" key="1">
    <citation type="submission" date="2024-04" db="EMBL/GenBank/DDBJ databases">
        <title>Salinicola lusitanus LLJ914,a marine bacterium isolated from the Okinawa Trough.</title>
        <authorList>
            <person name="Li J."/>
        </authorList>
    </citation>
    <scope>NUCLEOTIDE SEQUENCE [LARGE SCALE GENOMIC DNA]</scope>
</reference>
<protein>
    <recommendedName>
        <fullName evidence="11">Tectonic domain-containing protein</fullName>
    </recommendedName>
</protein>
<keyword evidence="10" id="KW-1185">Reference proteome</keyword>
<evidence type="ECO:0000313" key="9">
    <source>
        <dbReference type="EMBL" id="KAK7919639.1"/>
    </source>
</evidence>
<feature type="region of interest" description="Disordered" evidence="6">
    <location>
        <begin position="1"/>
        <end position="28"/>
    </location>
</feature>
<comment type="subunit">
    <text evidence="2">Part of the tectonic-like complex (also named B9 complex).</text>
</comment>
<organism evidence="9 10">
    <name type="scientific">Mugilogobius chulae</name>
    <name type="common">yellowstripe goby</name>
    <dbReference type="NCBI Taxonomy" id="88201"/>
    <lineage>
        <taxon>Eukaryota</taxon>
        <taxon>Metazoa</taxon>
        <taxon>Chordata</taxon>
        <taxon>Craniata</taxon>
        <taxon>Vertebrata</taxon>
        <taxon>Euteleostomi</taxon>
        <taxon>Actinopterygii</taxon>
        <taxon>Neopterygii</taxon>
        <taxon>Teleostei</taxon>
        <taxon>Neoteleostei</taxon>
        <taxon>Acanthomorphata</taxon>
        <taxon>Gobiaria</taxon>
        <taxon>Gobiiformes</taxon>
        <taxon>Gobioidei</taxon>
        <taxon>Gobiidae</taxon>
        <taxon>Gobionellinae</taxon>
        <taxon>Mugilogobius</taxon>
    </lineage>
</organism>
<dbReference type="AlphaFoldDB" id="A0AAW0PHR3"/>
<dbReference type="GO" id="GO:0007224">
    <property type="term" value="P:smoothened signaling pathway"/>
    <property type="evidence" value="ECO:0007669"/>
    <property type="project" value="TreeGrafter"/>
</dbReference>
<gene>
    <name evidence="9" type="ORF">WMY93_010923</name>
</gene>
<dbReference type="Pfam" id="PF25752">
    <property type="entry name" value="DUF1619_N"/>
    <property type="match status" value="1"/>
</dbReference>
<name>A0AAW0PHR3_9GOBI</name>
<proteinExistence type="inferred from homology"/>
<dbReference type="InterPro" id="IPR057724">
    <property type="entry name" value="TCTN1-3_N"/>
</dbReference>
<evidence type="ECO:0000256" key="6">
    <source>
        <dbReference type="SAM" id="MobiDB-lite"/>
    </source>
</evidence>
<keyword evidence="5" id="KW-0325">Glycoprotein</keyword>
<evidence type="ECO:0000256" key="2">
    <source>
        <dbReference type="ARBA" id="ARBA00011495"/>
    </source>
</evidence>
<evidence type="ECO:0008006" key="11">
    <source>
        <dbReference type="Google" id="ProtNLM"/>
    </source>
</evidence>
<accession>A0AAW0PHR3</accession>
<feature type="domain" description="Tectonic-1-3" evidence="7">
    <location>
        <begin position="317"/>
        <end position="443"/>
    </location>
</feature>
<dbReference type="PANTHER" id="PTHR14611">
    <property type="entry name" value="TECTONIC FAMILY MEMBER"/>
    <property type="match status" value="1"/>
</dbReference>
<evidence type="ECO:0000256" key="5">
    <source>
        <dbReference type="ARBA" id="ARBA00023180"/>
    </source>
</evidence>
<feature type="domain" description="Tectonic-1-3 N-terminal" evidence="8">
    <location>
        <begin position="35"/>
        <end position="120"/>
    </location>
</feature>
<dbReference type="InterPro" id="IPR040354">
    <property type="entry name" value="TCTN1-3"/>
</dbReference>
<keyword evidence="3" id="KW-0732">Signal</keyword>
<keyword evidence="4" id="KW-0970">Cilium biogenesis/degradation</keyword>
<evidence type="ECO:0000256" key="4">
    <source>
        <dbReference type="ARBA" id="ARBA00022794"/>
    </source>
</evidence>
<feature type="compositionally biased region" description="Polar residues" evidence="6">
    <location>
        <begin position="16"/>
        <end position="28"/>
    </location>
</feature>
<evidence type="ECO:0000313" key="10">
    <source>
        <dbReference type="Proteomes" id="UP001460270"/>
    </source>
</evidence>
<dbReference type="GO" id="GO:0060271">
    <property type="term" value="P:cilium assembly"/>
    <property type="evidence" value="ECO:0007669"/>
    <property type="project" value="TreeGrafter"/>
</dbReference>
<evidence type="ECO:0000256" key="3">
    <source>
        <dbReference type="ARBA" id="ARBA00022729"/>
    </source>
</evidence>